<evidence type="ECO:0000313" key="10">
    <source>
        <dbReference type="EMBL" id="OGM59985.1"/>
    </source>
</evidence>
<proteinExistence type="inferred from homology"/>
<dbReference type="InterPro" id="IPR000682">
    <property type="entry name" value="PCMT"/>
</dbReference>
<evidence type="ECO:0000256" key="3">
    <source>
        <dbReference type="ARBA" id="ARBA00011890"/>
    </source>
</evidence>
<evidence type="ECO:0000256" key="4">
    <source>
        <dbReference type="ARBA" id="ARBA00013346"/>
    </source>
</evidence>
<dbReference type="GO" id="GO:0032259">
    <property type="term" value="P:methylation"/>
    <property type="evidence" value="ECO:0007669"/>
    <property type="project" value="UniProtKB-KW"/>
</dbReference>
<evidence type="ECO:0000256" key="7">
    <source>
        <dbReference type="ARBA" id="ARBA00022679"/>
    </source>
</evidence>
<dbReference type="PANTHER" id="PTHR11579">
    <property type="entry name" value="PROTEIN-L-ISOASPARTATE O-METHYLTRANSFERASE"/>
    <property type="match status" value="1"/>
</dbReference>
<dbReference type="EMBL" id="MGHD01000010">
    <property type="protein sequence ID" value="OGM59985.1"/>
    <property type="molecule type" value="Genomic_DNA"/>
</dbReference>
<dbReference type="Gene3D" id="3.40.50.150">
    <property type="entry name" value="Vaccinia Virus protein VP39"/>
    <property type="match status" value="1"/>
</dbReference>
<dbReference type="Proteomes" id="UP000176404">
    <property type="component" value="Unassembled WGS sequence"/>
</dbReference>
<dbReference type="InterPro" id="IPR029063">
    <property type="entry name" value="SAM-dependent_MTases_sf"/>
</dbReference>
<comment type="similarity">
    <text evidence="2">Belongs to the methyltransferase superfamily. L-isoaspartyl/D-aspartyl protein methyltransferase family.</text>
</comment>
<evidence type="ECO:0000256" key="5">
    <source>
        <dbReference type="ARBA" id="ARBA00022490"/>
    </source>
</evidence>
<dbReference type="GO" id="GO:0004719">
    <property type="term" value="F:protein-L-isoaspartate (D-aspartate) O-methyltransferase activity"/>
    <property type="evidence" value="ECO:0007669"/>
    <property type="project" value="UniProtKB-UniRule"/>
</dbReference>
<reference evidence="10 11" key="1">
    <citation type="journal article" date="2016" name="Nat. Commun.">
        <title>Thousands of microbial genomes shed light on interconnected biogeochemical processes in an aquifer system.</title>
        <authorList>
            <person name="Anantharaman K."/>
            <person name="Brown C.T."/>
            <person name="Hug L.A."/>
            <person name="Sharon I."/>
            <person name="Castelle C.J."/>
            <person name="Probst A.J."/>
            <person name="Thomas B.C."/>
            <person name="Singh A."/>
            <person name="Wilkins M.J."/>
            <person name="Karaoz U."/>
            <person name="Brodie E.L."/>
            <person name="Williams K.H."/>
            <person name="Hubbard S.S."/>
            <person name="Banfield J.F."/>
        </authorList>
    </citation>
    <scope>NUCLEOTIDE SEQUENCE [LARGE SCALE GENOMIC DNA]</scope>
</reference>
<dbReference type="CDD" id="cd02440">
    <property type="entry name" value="AdoMet_MTases"/>
    <property type="match status" value="1"/>
</dbReference>
<comment type="caution">
    <text evidence="10">The sequence shown here is derived from an EMBL/GenBank/DDBJ whole genome shotgun (WGS) entry which is preliminary data.</text>
</comment>
<dbReference type="SUPFAM" id="SSF53335">
    <property type="entry name" value="S-adenosyl-L-methionine-dependent methyltransferases"/>
    <property type="match status" value="1"/>
</dbReference>
<accession>A0A1F8B9A5</accession>
<dbReference type="NCBIfam" id="TIGR00080">
    <property type="entry name" value="pimt"/>
    <property type="match status" value="1"/>
</dbReference>
<organism evidence="10 11">
    <name type="scientific">Candidatus Woesebacteria bacterium RIFCSPLOWO2_01_FULL_39_10b</name>
    <dbReference type="NCBI Taxonomy" id="1802517"/>
    <lineage>
        <taxon>Bacteria</taxon>
        <taxon>Candidatus Woeseibacteriota</taxon>
    </lineage>
</organism>
<gene>
    <name evidence="10" type="ORF">A2892_03750</name>
</gene>
<dbReference type="Pfam" id="PF01135">
    <property type="entry name" value="PCMT"/>
    <property type="match status" value="1"/>
</dbReference>
<dbReference type="GO" id="GO:0005737">
    <property type="term" value="C:cytoplasm"/>
    <property type="evidence" value="ECO:0007669"/>
    <property type="project" value="UniProtKB-SubCell"/>
</dbReference>
<evidence type="ECO:0000256" key="9">
    <source>
        <dbReference type="NCBIfam" id="TIGR00080"/>
    </source>
</evidence>
<evidence type="ECO:0000313" key="11">
    <source>
        <dbReference type="Proteomes" id="UP000176404"/>
    </source>
</evidence>
<dbReference type="GO" id="GO:0030091">
    <property type="term" value="P:protein repair"/>
    <property type="evidence" value="ECO:0007669"/>
    <property type="project" value="UniProtKB-UniRule"/>
</dbReference>
<evidence type="ECO:0000256" key="2">
    <source>
        <dbReference type="ARBA" id="ARBA00005369"/>
    </source>
</evidence>
<keyword evidence="7 10" id="KW-0808">Transferase</keyword>
<dbReference type="NCBIfam" id="NF001453">
    <property type="entry name" value="PRK00312.1"/>
    <property type="match status" value="1"/>
</dbReference>
<dbReference type="PANTHER" id="PTHR11579:SF0">
    <property type="entry name" value="PROTEIN-L-ISOASPARTATE(D-ASPARTATE) O-METHYLTRANSFERASE"/>
    <property type="match status" value="1"/>
</dbReference>
<evidence type="ECO:0000256" key="6">
    <source>
        <dbReference type="ARBA" id="ARBA00022603"/>
    </source>
</evidence>
<evidence type="ECO:0000256" key="1">
    <source>
        <dbReference type="ARBA" id="ARBA00004496"/>
    </source>
</evidence>
<comment type="subcellular location">
    <subcellularLocation>
        <location evidence="1">Cytoplasm</location>
    </subcellularLocation>
</comment>
<sequence>MDKRVKMVSEIKEVYGLDSSEVLSAMLQIPRDAFVPKKERGIAYQDGPVSIGYGQTMSQPYTVAFMTYLLSLKGRERVLEIGTGSGYQAAVLSKLAKEVYTIEIVDKLAKRAEKILGDLGYLNVHVRSGSGQWGWQEHAPYDAIIVTAGIEDEVPEELFRELKEGGVLVTPIGKGYNKVMTRYKKLKNGKTKKEKFGIFHFVPFVEEKN</sequence>
<keyword evidence="8" id="KW-0949">S-adenosyl-L-methionine</keyword>
<dbReference type="FunFam" id="3.40.50.150:FF:000010">
    <property type="entry name" value="Protein-L-isoaspartate O-methyltransferase"/>
    <property type="match status" value="1"/>
</dbReference>
<dbReference type="STRING" id="1802517.A2892_03750"/>
<evidence type="ECO:0000256" key="8">
    <source>
        <dbReference type="ARBA" id="ARBA00022691"/>
    </source>
</evidence>
<dbReference type="AlphaFoldDB" id="A0A1F8B9A5"/>
<keyword evidence="5" id="KW-0963">Cytoplasm</keyword>
<keyword evidence="6 10" id="KW-0489">Methyltransferase</keyword>
<dbReference type="EC" id="2.1.1.77" evidence="3 9"/>
<protein>
    <recommendedName>
        <fullName evidence="4 9">Protein-L-isoaspartate O-methyltransferase</fullName>
        <ecNumber evidence="3 9">2.1.1.77</ecNumber>
    </recommendedName>
</protein>
<name>A0A1F8B9A5_9BACT</name>